<sequence length="297" mass="31269">MIGTGTQADPYIVSTLADLRTAAGTAGAYVEMDPDASTKILDLNGSATNPVTQRLDINCASLAGNGWRIRNLYFSSPSDHFLVSTTTAVTQVSDLHFDNLVCSNGAKSLLSMSNTTLTGCSFTGVKYFAAEAYLLAAGSSTHSMACKSCTFAMQAQGSGIPYGIATRCDFTDCNFMLDMPLTVEGGRRGNLFSYSGLEDCLMRGSITLSGTGNSGLVYITDGNKPMKNSFIAVEFTNTSEYTIGLYPVKATATSCIVSSLIGTGITYYNGDNVQYVTAAQGKSGAYLNSIGFPVTEV</sequence>
<dbReference type="KEGG" id="rch:RUM_22760"/>
<reference evidence="1" key="2">
    <citation type="submission" date="2010-03" db="EMBL/GenBank/DDBJ databases">
        <authorList>
            <person name="Pajon A."/>
        </authorList>
    </citation>
    <scope>NUCLEOTIDE SEQUENCE</scope>
    <source>
        <strain evidence="1">Type strain: 18P13</strain>
    </source>
</reference>
<dbReference type="EMBL" id="FP929052">
    <property type="protein sequence ID" value="CBL18274.1"/>
    <property type="molecule type" value="Genomic_DNA"/>
</dbReference>
<dbReference type="AlphaFoldDB" id="D4LF79"/>
<dbReference type="HOGENOM" id="CLU_936532_0_0_9"/>
<accession>D4LF79</accession>
<organism evidence="1 2">
    <name type="scientific">Ruminococcus champanellensis (strain DSM 18848 / JCM 17042 / KCTC 15320 / 18P13)</name>
    <dbReference type="NCBI Taxonomy" id="213810"/>
    <lineage>
        <taxon>Bacteria</taxon>
        <taxon>Bacillati</taxon>
        <taxon>Bacillota</taxon>
        <taxon>Clostridia</taxon>
        <taxon>Eubacteriales</taxon>
        <taxon>Oscillospiraceae</taxon>
        <taxon>Ruminococcus</taxon>
    </lineage>
</organism>
<reference evidence="1" key="1">
    <citation type="submission" date="2010-03" db="EMBL/GenBank/DDBJ databases">
        <title>The genome sequence of Ruminococcus sp. 18P13.</title>
        <authorList>
            <consortium name="metaHIT consortium -- http://www.metahit.eu/"/>
            <person name="Pajon A."/>
            <person name="Turner K."/>
            <person name="Parkhill J."/>
            <person name="Bernalier A."/>
        </authorList>
    </citation>
    <scope>NUCLEOTIDE SEQUENCE [LARGE SCALE GENOMIC DNA]</scope>
    <source>
        <strain evidence="1">Type strain: 18P13</strain>
    </source>
</reference>
<dbReference type="GeneID" id="83156925"/>
<dbReference type="Proteomes" id="UP000007054">
    <property type="component" value="Chromosome"/>
</dbReference>
<evidence type="ECO:0000313" key="2">
    <source>
        <dbReference type="Proteomes" id="UP000007054"/>
    </source>
</evidence>
<dbReference type="STRING" id="213810.RUM_22760"/>
<evidence type="ECO:0000313" key="1">
    <source>
        <dbReference type="EMBL" id="CBL18274.1"/>
    </source>
</evidence>
<name>D4LF79_RUMC1</name>
<dbReference type="PATRIC" id="fig|213810.4.peg.2165"/>
<protein>
    <submittedName>
        <fullName evidence="1">Uncharacterized protein</fullName>
    </submittedName>
</protein>
<dbReference type="BioCyc" id="RCHA213810:RUM_RS11060-MONOMER"/>
<gene>
    <name evidence="1" type="ordered locus">RUM_22760</name>
</gene>
<proteinExistence type="predicted"/>
<dbReference type="SUPFAM" id="SSF51126">
    <property type="entry name" value="Pectin lyase-like"/>
    <property type="match status" value="1"/>
</dbReference>
<dbReference type="InterPro" id="IPR011050">
    <property type="entry name" value="Pectin_lyase_fold/virulence"/>
</dbReference>
<dbReference type="RefSeq" id="WP_015559180.1">
    <property type="nucleotide sequence ID" value="NC_021039.1"/>
</dbReference>
<keyword evidence="2" id="KW-1185">Reference proteome</keyword>